<keyword evidence="8" id="KW-0963">Cytoplasm</keyword>
<keyword evidence="14 20" id="KW-0175">Coiled coil</keyword>
<comment type="subcellular location">
    <subcellularLocation>
        <location evidence="5">Chromosome</location>
        <location evidence="5">Centromere</location>
        <location evidence="5">Kinetochore</location>
    </subcellularLocation>
    <subcellularLocation>
        <location evidence="4">Cleavage furrow</location>
    </subcellularLocation>
    <subcellularLocation>
        <location evidence="3">Cytoplasm</location>
        <location evidence="3">Cytoskeleton</location>
        <location evidence="3">Microtubule organizing center</location>
        <location evidence="3">Centrosome</location>
    </subcellularLocation>
    <subcellularLocation>
        <location evidence="2">Cytoplasm</location>
        <location evidence="2">Cytoskeleton</location>
        <location evidence="2">Spindle</location>
    </subcellularLocation>
    <subcellularLocation>
        <location evidence="1">Cytoplasmic vesicle membrane</location>
    </subcellularLocation>
</comment>
<evidence type="ECO:0000313" key="23">
    <source>
        <dbReference type="Proteomes" id="UP001434883"/>
    </source>
</evidence>
<dbReference type="Pfam" id="PF04880">
    <property type="entry name" value="NUDE_C"/>
    <property type="match status" value="1"/>
</dbReference>
<evidence type="ECO:0000256" key="7">
    <source>
        <dbReference type="ARBA" id="ARBA00022454"/>
    </source>
</evidence>
<gene>
    <name evidence="22" type="ORF">XENOCAPTIV_000305</name>
</gene>
<evidence type="ECO:0000313" key="22">
    <source>
        <dbReference type="EMBL" id="MEQ2194598.1"/>
    </source>
</evidence>
<evidence type="ECO:0000256" key="13">
    <source>
        <dbReference type="ARBA" id="ARBA00022838"/>
    </source>
</evidence>
<keyword evidence="23" id="KW-1185">Reference proteome</keyword>
<keyword evidence="19" id="KW-0968">Cytoplasmic vesicle</keyword>
<evidence type="ECO:0000256" key="15">
    <source>
        <dbReference type="ARBA" id="ARBA00023136"/>
    </source>
</evidence>
<evidence type="ECO:0000256" key="18">
    <source>
        <dbReference type="ARBA" id="ARBA00023328"/>
    </source>
</evidence>
<evidence type="ECO:0000259" key="21">
    <source>
        <dbReference type="Pfam" id="PF04880"/>
    </source>
</evidence>
<organism evidence="22 23">
    <name type="scientific">Xenoophorus captivus</name>
    <dbReference type="NCBI Taxonomy" id="1517983"/>
    <lineage>
        <taxon>Eukaryota</taxon>
        <taxon>Metazoa</taxon>
        <taxon>Chordata</taxon>
        <taxon>Craniata</taxon>
        <taxon>Vertebrata</taxon>
        <taxon>Euteleostomi</taxon>
        <taxon>Actinopterygii</taxon>
        <taxon>Neopterygii</taxon>
        <taxon>Teleostei</taxon>
        <taxon>Neoteleostei</taxon>
        <taxon>Acanthomorphata</taxon>
        <taxon>Ovalentaria</taxon>
        <taxon>Atherinomorphae</taxon>
        <taxon>Cyprinodontiformes</taxon>
        <taxon>Goodeidae</taxon>
        <taxon>Xenoophorus</taxon>
    </lineage>
</organism>
<evidence type="ECO:0000256" key="1">
    <source>
        <dbReference type="ARBA" id="ARBA00004156"/>
    </source>
</evidence>
<protein>
    <recommendedName>
        <fullName evidence="21">NUDE domain-containing protein</fullName>
    </recommendedName>
</protein>
<dbReference type="PANTHER" id="PTHR10921">
    <property type="entry name" value="NUCLEAR DISTRIBUTION PROTEIN NUDE HOMOLOG 1"/>
    <property type="match status" value="1"/>
</dbReference>
<evidence type="ECO:0000256" key="16">
    <source>
        <dbReference type="ARBA" id="ARBA00023212"/>
    </source>
</evidence>
<dbReference type="PANTHER" id="PTHR10921:SF2">
    <property type="entry name" value="NUCLEAR DISTRIBUTION PROTEIN NUDE HOMOLOG 1"/>
    <property type="match status" value="1"/>
</dbReference>
<keyword evidence="17" id="KW-0131">Cell cycle</keyword>
<dbReference type="InterPro" id="IPR006964">
    <property type="entry name" value="NUDE_dom"/>
</dbReference>
<keyword evidence="10" id="KW-0132">Cell division</keyword>
<evidence type="ECO:0000256" key="12">
    <source>
        <dbReference type="ARBA" id="ARBA00022776"/>
    </source>
</evidence>
<dbReference type="Proteomes" id="UP001434883">
    <property type="component" value="Unassembled WGS sequence"/>
</dbReference>
<accession>A0ABV0QFL1</accession>
<feature type="coiled-coil region" evidence="20">
    <location>
        <begin position="6"/>
        <end position="47"/>
    </location>
</feature>
<dbReference type="EMBL" id="JAHRIN010009427">
    <property type="protein sequence ID" value="MEQ2194598.1"/>
    <property type="molecule type" value="Genomic_DNA"/>
</dbReference>
<sequence length="135" mass="15119">ATIMSLEDFEQRMNQVIERNAYLESELDEKENLLESVQRLKDEARDLQPPLGSSAPCLPPSAEVRLTLEVYLLNVFIFKLRVHIFWLVCFSAESLSATPLTTSARISALNIVGELLRKVGVRSKACFHVGDVNSA</sequence>
<keyword evidence="13" id="KW-0995">Kinetochore</keyword>
<name>A0ABV0QFL1_9TELE</name>
<keyword evidence="16" id="KW-0206">Cytoskeleton</keyword>
<keyword evidence="12" id="KW-0498">Mitosis</keyword>
<evidence type="ECO:0000256" key="20">
    <source>
        <dbReference type="SAM" id="Coils"/>
    </source>
</evidence>
<keyword evidence="7" id="KW-0158">Chromosome</keyword>
<evidence type="ECO:0000256" key="4">
    <source>
        <dbReference type="ARBA" id="ARBA00004626"/>
    </source>
</evidence>
<keyword evidence="9" id="KW-0597">Phosphoprotein</keyword>
<evidence type="ECO:0000256" key="8">
    <source>
        <dbReference type="ARBA" id="ARBA00022490"/>
    </source>
</evidence>
<evidence type="ECO:0000256" key="6">
    <source>
        <dbReference type="ARBA" id="ARBA00007429"/>
    </source>
</evidence>
<evidence type="ECO:0000256" key="9">
    <source>
        <dbReference type="ARBA" id="ARBA00022553"/>
    </source>
</evidence>
<evidence type="ECO:0000256" key="3">
    <source>
        <dbReference type="ARBA" id="ARBA00004300"/>
    </source>
</evidence>
<evidence type="ECO:0000256" key="5">
    <source>
        <dbReference type="ARBA" id="ARBA00004629"/>
    </source>
</evidence>
<dbReference type="InterPro" id="IPR033494">
    <property type="entry name" value="NUDE"/>
</dbReference>
<keyword evidence="11" id="KW-0493">Microtubule</keyword>
<feature type="non-terminal residue" evidence="22">
    <location>
        <position position="1"/>
    </location>
</feature>
<comment type="similarity">
    <text evidence="6">Belongs to the nudE family.</text>
</comment>
<evidence type="ECO:0000256" key="19">
    <source>
        <dbReference type="ARBA" id="ARBA00023329"/>
    </source>
</evidence>
<keyword evidence="18" id="KW-0137">Centromere</keyword>
<evidence type="ECO:0000256" key="17">
    <source>
        <dbReference type="ARBA" id="ARBA00023306"/>
    </source>
</evidence>
<evidence type="ECO:0000256" key="14">
    <source>
        <dbReference type="ARBA" id="ARBA00023054"/>
    </source>
</evidence>
<feature type="domain" description="NUDE" evidence="21">
    <location>
        <begin position="5"/>
        <end position="48"/>
    </location>
</feature>
<proteinExistence type="inferred from homology"/>
<reference evidence="22 23" key="1">
    <citation type="submission" date="2021-06" db="EMBL/GenBank/DDBJ databases">
        <authorList>
            <person name="Palmer J.M."/>
        </authorList>
    </citation>
    <scope>NUCLEOTIDE SEQUENCE [LARGE SCALE GENOMIC DNA]</scope>
    <source>
        <strain evidence="22 23">XC_2019</strain>
        <tissue evidence="22">Muscle</tissue>
    </source>
</reference>
<evidence type="ECO:0000256" key="2">
    <source>
        <dbReference type="ARBA" id="ARBA00004186"/>
    </source>
</evidence>
<evidence type="ECO:0000256" key="11">
    <source>
        <dbReference type="ARBA" id="ARBA00022701"/>
    </source>
</evidence>
<dbReference type="Gene3D" id="6.10.250.1080">
    <property type="match status" value="1"/>
</dbReference>
<evidence type="ECO:0000256" key="10">
    <source>
        <dbReference type="ARBA" id="ARBA00022618"/>
    </source>
</evidence>
<keyword evidence="15" id="KW-0472">Membrane</keyword>
<comment type="caution">
    <text evidence="22">The sequence shown here is derived from an EMBL/GenBank/DDBJ whole genome shotgun (WGS) entry which is preliminary data.</text>
</comment>